<keyword evidence="1" id="KW-0539">Nucleus</keyword>
<evidence type="ECO:0000259" key="3">
    <source>
        <dbReference type="PROSITE" id="PS50804"/>
    </source>
</evidence>
<dbReference type="Pfam" id="PF02023">
    <property type="entry name" value="SCAN"/>
    <property type="match status" value="1"/>
</dbReference>
<dbReference type="PANTHER" id="PTHR45935">
    <property type="entry name" value="PROTEIN ZBED8-RELATED"/>
    <property type="match status" value="1"/>
</dbReference>
<dbReference type="SUPFAM" id="SSF47353">
    <property type="entry name" value="Retrovirus capsid dimerization domain-like"/>
    <property type="match status" value="1"/>
</dbReference>
<name>A0A7M4F0H6_CROPO</name>
<evidence type="ECO:0000313" key="4">
    <source>
        <dbReference type="Ensembl" id="ENSCPRP00005017600.1"/>
    </source>
</evidence>
<reference evidence="4" key="2">
    <citation type="submission" date="2025-09" db="UniProtKB">
        <authorList>
            <consortium name="Ensembl"/>
        </authorList>
    </citation>
    <scope>IDENTIFICATION</scope>
</reference>
<organism evidence="4 5">
    <name type="scientific">Crocodylus porosus</name>
    <name type="common">Saltwater crocodile</name>
    <name type="synonym">Estuarine crocodile</name>
    <dbReference type="NCBI Taxonomy" id="8502"/>
    <lineage>
        <taxon>Eukaryota</taxon>
        <taxon>Metazoa</taxon>
        <taxon>Chordata</taxon>
        <taxon>Craniata</taxon>
        <taxon>Vertebrata</taxon>
        <taxon>Euteleostomi</taxon>
        <taxon>Archelosauria</taxon>
        <taxon>Archosauria</taxon>
        <taxon>Crocodylia</taxon>
        <taxon>Longirostres</taxon>
        <taxon>Crocodylidae</taxon>
        <taxon>Crocodylus</taxon>
    </lineage>
</organism>
<feature type="compositionally biased region" description="Basic and acidic residues" evidence="2">
    <location>
        <begin position="130"/>
        <end position="157"/>
    </location>
</feature>
<dbReference type="GeneTree" id="ENSGT00960000189285"/>
<keyword evidence="5" id="KW-1185">Reference proteome</keyword>
<proteinExistence type="predicted"/>
<evidence type="ECO:0000256" key="1">
    <source>
        <dbReference type="ARBA" id="ARBA00023242"/>
    </source>
</evidence>
<dbReference type="SMART" id="SM00431">
    <property type="entry name" value="SCAN"/>
    <property type="match status" value="1"/>
</dbReference>
<dbReference type="InterPro" id="IPR003309">
    <property type="entry name" value="SCAN_dom"/>
</dbReference>
<sequence>IVEEPRPQAALGLTGQGGACPPGAGSVGTQDRRGVAPLEPGEILRRLDIMPERQRQAFRAKKSVEVRTPRILWQALADLLSKWLRPENTSKEQIVDLVLMEQFINDLEEETQKWVRCHSRLAGAGSVGMQDRRGAAPPEPARKPGSESPRRDQRHAL</sequence>
<evidence type="ECO:0000256" key="2">
    <source>
        <dbReference type="SAM" id="MobiDB-lite"/>
    </source>
</evidence>
<evidence type="ECO:0000313" key="5">
    <source>
        <dbReference type="Proteomes" id="UP000594220"/>
    </source>
</evidence>
<dbReference type="Gene3D" id="1.10.4020.10">
    <property type="entry name" value="DNA breaking-rejoining enzymes"/>
    <property type="match status" value="1"/>
</dbReference>
<feature type="region of interest" description="Disordered" evidence="2">
    <location>
        <begin position="1"/>
        <end position="35"/>
    </location>
</feature>
<reference evidence="4" key="1">
    <citation type="submission" date="2025-08" db="UniProtKB">
        <authorList>
            <consortium name="Ensembl"/>
        </authorList>
    </citation>
    <scope>IDENTIFICATION</scope>
</reference>
<dbReference type="Ensembl" id="ENSCPRT00005020609.1">
    <property type="protein sequence ID" value="ENSCPRP00005017600.1"/>
    <property type="gene ID" value="ENSCPRG00005012265.1"/>
</dbReference>
<dbReference type="PROSITE" id="PS50804">
    <property type="entry name" value="SCAN_BOX"/>
    <property type="match status" value="1"/>
</dbReference>
<dbReference type="PANTHER" id="PTHR45935:SF15">
    <property type="entry name" value="SCAN BOX DOMAIN-CONTAINING PROTEIN"/>
    <property type="match status" value="1"/>
</dbReference>
<dbReference type="Proteomes" id="UP000594220">
    <property type="component" value="Unplaced"/>
</dbReference>
<accession>A0A7M4F0H6</accession>
<dbReference type="InterPro" id="IPR050916">
    <property type="entry name" value="SCAN-C2H2_zinc_finger"/>
</dbReference>
<feature type="region of interest" description="Disordered" evidence="2">
    <location>
        <begin position="125"/>
        <end position="157"/>
    </location>
</feature>
<feature type="domain" description="SCAN box" evidence="3">
    <location>
        <begin position="55"/>
        <end position="127"/>
    </location>
</feature>
<dbReference type="InterPro" id="IPR038269">
    <property type="entry name" value="SCAN_sf"/>
</dbReference>
<dbReference type="AlphaFoldDB" id="A0A7M4F0H6"/>
<protein>
    <recommendedName>
        <fullName evidence="3">SCAN box domain-containing protein</fullName>
    </recommendedName>
</protein>